<dbReference type="Gene3D" id="1.10.579.10">
    <property type="entry name" value="DNA Cyclobutane Dipyrimidine Photolyase, subunit A, domain 3"/>
    <property type="match status" value="1"/>
</dbReference>
<dbReference type="InterPro" id="IPR036155">
    <property type="entry name" value="Crypto/Photolyase_N_sf"/>
</dbReference>
<dbReference type="InterPro" id="IPR014133">
    <property type="entry name" value="Cry_DASH"/>
</dbReference>
<dbReference type="PRINTS" id="PR00147">
    <property type="entry name" value="DNAPHOTLYASE"/>
</dbReference>
<reference evidence="8 9" key="1">
    <citation type="submission" date="2024-03" db="EMBL/GenBank/DDBJ databases">
        <title>Sequence of Lycoming College Course Isolates.</title>
        <authorList>
            <person name="Plotts O."/>
            <person name="Newman J."/>
        </authorList>
    </citation>
    <scope>NUCLEOTIDE SEQUENCE [LARGE SCALE GENOMIC DNA]</scope>
    <source>
        <strain evidence="8 9">CJB-3</strain>
    </source>
</reference>
<evidence type="ECO:0000256" key="5">
    <source>
        <dbReference type="ARBA" id="ARBA00022991"/>
    </source>
</evidence>
<dbReference type="SUPFAM" id="SSF52425">
    <property type="entry name" value="Cryptochrome/photolyase, N-terminal domain"/>
    <property type="match status" value="1"/>
</dbReference>
<name>A0ABU8NW90_9SPHI</name>
<dbReference type="Gene3D" id="1.25.40.80">
    <property type="match status" value="1"/>
</dbReference>
<keyword evidence="4 6" id="KW-0274">FAD</keyword>
<comment type="caution">
    <text evidence="8">The sequence shown here is derived from an EMBL/GenBank/DDBJ whole genome shotgun (WGS) entry which is preliminary data.</text>
</comment>
<dbReference type="Pfam" id="PF00875">
    <property type="entry name" value="DNA_photolyase"/>
    <property type="match status" value="1"/>
</dbReference>
<dbReference type="InterPro" id="IPR002081">
    <property type="entry name" value="Cryptochrome/DNA_photolyase_1"/>
</dbReference>
<comment type="cofactor">
    <cofactor evidence="6">
        <name>(6R)-5,10-methylene-5,6,7,8-tetrahydrofolate</name>
        <dbReference type="ChEBI" id="CHEBI:15636"/>
    </cofactor>
    <text evidence="6">Binds 1 5,10-methenyltetrahydrofolate (MTHF) per subunit.</text>
</comment>
<dbReference type="PANTHER" id="PTHR11455:SF22">
    <property type="entry name" value="CRYPTOCHROME DASH"/>
    <property type="match status" value="1"/>
</dbReference>
<evidence type="ECO:0000256" key="3">
    <source>
        <dbReference type="ARBA" id="ARBA00022630"/>
    </source>
</evidence>
<protein>
    <recommendedName>
        <fullName evidence="2 6">Cryptochrome DASH</fullName>
    </recommendedName>
</protein>
<dbReference type="NCBIfam" id="TIGR02765">
    <property type="entry name" value="crypto_DASH"/>
    <property type="match status" value="1"/>
</dbReference>
<dbReference type="SUPFAM" id="SSF48173">
    <property type="entry name" value="Cryptochrome/photolyase FAD-binding domain"/>
    <property type="match status" value="1"/>
</dbReference>
<comment type="cofactor">
    <cofactor evidence="6">
        <name>FAD</name>
        <dbReference type="ChEBI" id="CHEBI:57692"/>
    </cofactor>
    <text evidence="6">Binds 1 FAD per subunit.</text>
</comment>
<comment type="similarity">
    <text evidence="1 6">Belongs to the DNA photolyase class-1 family.</text>
</comment>
<dbReference type="InterPro" id="IPR005101">
    <property type="entry name" value="Cryptochr/Photolyase_FAD-bd"/>
</dbReference>
<feature type="domain" description="Photolyase/cryptochrome alpha/beta" evidence="7">
    <location>
        <begin position="4"/>
        <end position="138"/>
    </location>
</feature>
<evidence type="ECO:0000256" key="4">
    <source>
        <dbReference type="ARBA" id="ARBA00022827"/>
    </source>
</evidence>
<proteinExistence type="inferred from homology"/>
<dbReference type="InterPro" id="IPR036134">
    <property type="entry name" value="Crypto/Photolyase_FAD-like_sf"/>
</dbReference>
<keyword evidence="5 6" id="KW-0157">Chromophore</keyword>
<dbReference type="EMBL" id="JBBEUB010000018">
    <property type="protein sequence ID" value="MEJ2905911.1"/>
    <property type="molecule type" value="Genomic_DNA"/>
</dbReference>
<evidence type="ECO:0000256" key="1">
    <source>
        <dbReference type="ARBA" id="ARBA00005862"/>
    </source>
</evidence>
<dbReference type="Proteomes" id="UP001378956">
    <property type="component" value="Unassembled WGS sequence"/>
</dbReference>
<dbReference type="InterPro" id="IPR014729">
    <property type="entry name" value="Rossmann-like_a/b/a_fold"/>
</dbReference>
<dbReference type="InterPro" id="IPR006050">
    <property type="entry name" value="DNA_photolyase_N"/>
</dbReference>
<dbReference type="RefSeq" id="WP_172660464.1">
    <property type="nucleotide sequence ID" value="NZ_CBFGNQ010000035.1"/>
</dbReference>
<evidence type="ECO:0000313" key="9">
    <source>
        <dbReference type="Proteomes" id="UP001378956"/>
    </source>
</evidence>
<gene>
    <name evidence="8" type="ORF">WAE58_25925</name>
</gene>
<keyword evidence="9" id="KW-1185">Reference proteome</keyword>
<evidence type="ECO:0000259" key="7">
    <source>
        <dbReference type="PROSITE" id="PS51645"/>
    </source>
</evidence>
<dbReference type="Pfam" id="PF03441">
    <property type="entry name" value="FAD_binding_7"/>
    <property type="match status" value="1"/>
</dbReference>
<accession>A0ABU8NW90</accession>
<comment type="function">
    <text evidence="6">May have a photoreceptor function.</text>
</comment>
<dbReference type="PANTHER" id="PTHR11455">
    <property type="entry name" value="CRYPTOCHROME"/>
    <property type="match status" value="1"/>
</dbReference>
<keyword evidence="3 6" id="KW-0285">Flavoprotein</keyword>
<dbReference type="Gene3D" id="3.40.50.620">
    <property type="entry name" value="HUPs"/>
    <property type="match status" value="1"/>
</dbReference>
<dbReference type="PROSITE" id="PS51645">
    <property type="entry name" value="PHR_CRY_ALPHA_BETA"/>
    <property type="match status" value="1"/>
</dbReference>
<sequence length="430" mass="49093">MKSKKILVWFRNDLRLHDNEMLVEAIAKSDCILPIYFFDPRHFESTSFETEKTGARRAQFLLESVSSLRTAFQKLGGDILLIQGKPEEHIPAIVEQLEISEVYHHREVGPEETIISTYVEDALWKQRINLKHFIGHTLYNKEDLPFPIKDIPDVFTQFKKKTERDAIVKSCHESPLEIDFVENENWGALPSLLELGFAEAGFVNFDDEAKGGELDGLEHLTKLLEPGSDIYIKYSSKVAADKQGFSSRISGWLSFGCLSPRKVYWMVKEAEASFGANPNFNQILLGLLWRDYFRFMFKKHGIKFFQEPDFEELILSPVEVDETLVKKWKDGETGHLLVDKYMKELNDSGFIPHAGRLVVATFLIHVLKIHWTIGAAYFEEKLVDYAPASNWGNWANVAGAGLDLKSKNTFDLDKQMKILDVVSPDAASLV</sequence>
<evidence type="ECO:0000256" key="2">
    <source>
        <dbReference type="ARBA" id="ARBA00017881"/>
    </source>
</evidence>
<evidence type="ECO:0000256" key="6">
    <source>
        <dbReference type="RuleBase" id="RU367151"/>
    </source>
</evidence>
<evidence type="ECO:0000313" key="8">
    <source>
        <dbReference type="EMBL" id="MEJ2905911.1"/>
    </source>
</evidence>
<organism evidence="8 9">
    <name type="scientific">Pedobacter panaciterrae</name>
    <dbReference type="NCBI Taxonomy" id="363849"/>
    <lineage>
        <taxon>Bacteria</taxon>
        <taxon>Pseudomonadati</taxon>
        <taxon>Bacteroidota</taxon>
        <taxon>Sphingobacteriia</taxon>
        <taxon>Sphingobacteriales</taxon>
        <taxon>Sphingobacteriaceae</taxon>
        <taxon>Pedobacter</taxon>
    </lineage>
</organism>